<comment type="subcellular location">
    <subcellularLocation>
        <location evidence="3">Cytoplasm</location>
    </subcellularLocation>
</comment>
<dbReference type="EMBL" id="JACBYQ010000001">
    <property type="protein sequence ID" value="NYE95207.1"/>
    <property type="molecule type" value="Genomic_DNA"/>
</dbReference>
<name>A0A7Y9LTB8_9MICC</name>
<dbReference type="AlphaFoldDB" id="A0A7Y9LTB8"/>
<dbReference type="PANTHER" id="PTHR43877">
    <property type="entry name" value="AMINOALKYLPHOSPHONATE N-ACETYLTRANSFERASE-RELATED-RELATED"/>
    <property type="match status" value="1"/>
</dbReference>
<reference evidence="5 6" key="1">
    <citation type="submission" date="2020-07" db="EMBL/GenBank/DDBJ databases">
        <title>Sequencing the genomes of 1000 actinobacteria strains.</title>
        <authorList>
            <person name="Klenk H.-P."/>
        </authorList>
    </citation>
    <scope>NUCLEOTIDE SEQUENCE [LARGE SCALE GENOMIC DNA]</scope>
    <source>
        <strain evidence="5 6">DSM 102047</strain>
    </source>
</reference>
<dbReference type="NCBIfam" id="TIGR01575">
    <property type="entry name" value="rimI"/>
    <property type="match status" value="1"/>
</dbReference>
<keyword evidence="3" id="KW-0963">Cytoplasm</keyword>
<dbReference type="SUPFAM" id="SSF55729">
    <property type="entry name" value="Acyl-CoA N-acyltransferases (Nat)"/>
    <property type="match status" value="1"/>
</dbReference>
<dbReference type="InterPro" id="IPR006464">
    <property type="entry name" value="AcTrfase_RimI/Ard1"/>
</dbReference>
<comment type="caution">
    <text evidence="5">The sequence shown here is derived from an EMBL/GenBank/DDBJ whole genome shotgun (WGS) entry which is preliminary data.</text>
</comment>
<dbReference type="InterPro" id="IPR016181">
    <property type="entry name" value="Acyl_CoA_acyltransferase"/>
</dbReference>
<dbReference type="Proteomes" id="UP000521748">
    <property type="component" value="Unassembled WGS sequence"/>
</dbReference>
<accession>A0A7Y9LTB8</accession>
<evidence type="ECO:0000259" key="4">
    <source>
        <dbReference type="PROSITE" id="PS51186"/>
    </source>
</evidence>
<dbReference type="PROSITE" id="PS51186">
    <property type="entry name" value="GNAT"/>
    <property type="match status" value="1"/>
</dbReference>
<evidence type="ECO:0000256" key="1">
    <source>
        <dbReference type="ARBA" id="ARBA00022679"/>
    </source>
</evidence>
<dbReference type="CDD" id="cd04301">
    <property type="entry name" value="NAT_SF"/>
    <property type="match status" value="1"/>
</dbReference>
<dbReference type="Gene3D" id="3.40.630.30">
    <property type="match status" value="1"/>
</dbReference>
<evidence type="ECO:0000313" key="6">
    <source>
        <dbReference type="Proteomes" id="UP000521748"/>
    </source>
</evidence>
<dbReference type="EC" id="2.3.1.266" evidence="3"/>
<gene>
    <name evidence="5" type="ORF">FHU41_001428</name>
</gene>
<dbReference type="GO" id="GO:0008999">
    <property type="term" value="F:protein-N-terminal-alanine acetyltransferase activity"/>
    <property type="evidence" value="ECO:0007669"/>
    <property type="project" value="UniProtKB-EC"/>
</dbReference>
<dbReference type="Pfam" id="PF00583">
    <property type="entry name" value="Acetyltransf_1"/>
    <property type="match status" value="1"/>
</dbReference>
<sequence>MSSATLRAMTSADIDLISELENRLFPEDAWPRQAFVEELAQPSRHYLVAEKDGQAVGYAGLMCLPPTADVQTIGVLPEFEGQGIGSSLLTALIDEARRQGASDVLLEVRADNPRAQQLYQRFGFLHVHTRPRYYRGGIDALIMQLSLLTEEEVR</sequence>
<protein>
    <recommendedName>
        <fullName evidence="3">[Ribosomal protein bS18]-alanine N-acetyltransferase</fullName>
        <ecNumber evidence="3">2.3.1.266</ecNumber>
    </recommendedName>
</protein>
<comment type="similarity">
    <text evidence="3">Belongs to the acetyltransferase family. RimI subfamily.</text>
</comment>
<organism evidence="5 6">
    <name type="scientific">Psychromicrobium silvestre</name>
    <dbReference type="NCBI Taxonomy" id="1645614"/>
    <lineage>
        <taxon>Bacteria</taxon>
        <taxon>Bacillati</taxon>
        <taxon>Actinomycetota</taxon>
        <taxon>Actinomycetes</taxon>
        <taxon>Micrococcales</taxon>
        <taxon>Micrococcaceae</taxon>
        <taxon>Psychromicrobium</taxon>
    </lineage>
</organism>
<evidence type="ECO:0000256" key="2">
    <source>
        <dbReference type="ARBA" id="ARBA00023315"/>
    </source>
</evidence>
<dbReference type="InterPro" id="IPR050832">
    <property type="entry name" value="Bact_Acetyltransf"/>
</dbReference>
<dbReference type="RefSeq" id="WP_179388878.1">
    <property type="nucleotide sequence ID" value="NZ_JACBYQ010000001.1"/>
</dbReference>
<dbReference type="GO" id="GO:0005737">
    <property type="term" value="C:cytoplasm"/>
    <property type="evidence" value="ECO:0007669"/>
    <property type="project" value="UniProtKB-SubCell"/>
</dbReference>
<keyword evidence="1 5" id="KW-0808">Transferase</keyword>
<keyword evidence="2 5" id="KW-0012">Acyltransferase</keyword>
<evidence type="ECO:0000313" key="5">
    <source>
        <dbReference type="EMBL" id="NYE95207.1"/>
    </source>
</evidence>
<comment type="catalytic activity">
    <reaction evidence="3">
        <text>N-terminal L-alanyl-[ribosomal protein bS18] + acetyl-CoA = N-terminal N(alpha)-acetyl-L-alanyl-[ribosomal protein bS18] + CoA + H(+)</text>
        <dbReference type="Rhea" id="RHEA:43756"/>
        <dbReference type="Rhea" id="RHEA-COMP:10676"/>
        <dbReference type="Rhea" id="RHEA-COMP:10677"/>
        <dbReference type="ChEBI" id="CHEBI:15378"/>
        <dbReference type="ChEBI" id="CHEBI:57287"/>
        <dbReference type="ChEBI" id="CHEBI:57288"/>
        <dbReference type="ChEBI" id="CHEBI:64718"/>
        <dbReference type="ChEBI" id="CHEBI:83683"/>
        <dbReference type="EC" id="2.3.1.266"/>
    </reaction>
</comment>
<comment type="function">
    <text evidence="3">Acetylates the N-terminal alanine of ribosomal protein bS18.</text>
</comment>
<evidence type="ECO:0000256" key="3">
    <source>
        <dbReference type="RuleBase" id="RU363094"/>
    </source>
</evidence>
<dbReference type="InterPro" id="IPR000182">
    <property type="entry name" value="GNAT_dom"/>
</dbReference>
<keyword evidence="6" id="KW-1185">Reference proteome</keyword>
<feature type="domain" description="N-acetyltransferase" evidence="4">
    <location>
        <begin position="4"/>
        <end position="148"/>
    </location>
</feature>
<proteinExistence type="inferred from homology"/>